<protein>
    <submittedName>
        <fullName evidence="1">Uncharacterized protein</fullName>
    </submittedName>
</protein>
<evidence type="ECO:0000313" key="1">
    <source>
        <dbReference type="EMBL" id="CAK9166177.1"/>
    </source>
</evidence>
<comment type="caution">
    <text evidence="1">The sequence shown here is derived from an EMBL/GenBank/DDBJ whole genome shotgun (WGS) entry which is preliminary data.</text>
</comment>
<reference evidence="1 2" key="1">
    <citation type="submission" date="2024-02" db="EMBL/GenBank/DDBJ databases">
        <authorList>
            <person name="Vignale AGUSTIN F."/>
            <person name="Sosa J E."/>
            <person name="Modenutti C."/>
        </authorList>
    </citation>
    <scope>NUCLEOTIDE SEQUENCE [LARGE SCALE GENOMIC DNA]</scope>
</reference>
<accession>A0ABC8T9T5</accession>
<name>A0ABC8T9T5_9AQUA</name>
<dbReference type="EMBL" id="CAUOFW020004547">
    <property type="protein sequence ID" value="CAK9166177.1"/>
    <property type="molecule type" value="Genomic_DNA"/>
</dbReference>
<dbReference type="Proteomes" id="UP001642360">
    <property type="component" value="Unassembled WGS sequence"/>
</dbReference>
<evidence type="ECO:0000313" key="2">
    <source>
        <dbReference type="Proteomes" id="UP001642360"/>
    </source>
</evidence>
<sequence length="72" mass="8638">MESRYLSPVSTGHKRWEGFLEERFKILLHQTEIQDSAYNFKRLRCSFGCLLYWFVDSFPEEGCTQCHCPKEK</sequence>
<gene>
    <name evidence="1" type="ORF">ILEXP_LOCUS35384</name>
</gene>
<proteinExistence type="predicted"/>
<dbReference type="AlphaFoldDB" id="A0ABC8T9T5"/>
<organism evidence="1 2">
    <name type="scientific">Ilex paraguariensis</name>
    <name type="common">yerba mate</name>
    <dbReference type="NCBI Taxonomy" id="185542"/>
    <lineage>
        <taxon>Eukaryota</taxon>
        <taxon>Viridiplantae</taxon>
        <taxon>Streptophyta</taxon>
        <taxon>Embryophyta</taxon>
        <taxon>Tracheophyta</taxon>
        <taxon>Spermatophyta</taxon>
        <taxon>Magnoliopsida</taxon>
        <taxon>eudicotyledons</taxon>
        <taxon>Gunneridae</taxon>
        <taxon>Pentapetalae</taxon>
        <taxon>asterids</taxon>
        <taxon>campanulids</taxon>
        <taxon>Aquifoliales</taxon>
        <taxon>Aquifoliaceae</taxon>
        <taxon>Ilex</taxon>
    </lineage>
</organism>
<keyword evidence="2" id="KW-1185">Reference proteome</keyword>